<organism evidence="3 4">
    <name type="scientific">Frankliniella fusca</name>
    <dbReference type="NCBI Taxonomy" id="407009"/>
    <lineage>
        <taxon>Eukaryota</taxon>
        <taxon>Metazoa</taxon>
        <taxon>Ecdysozoa</taxon>
        <taxon>Arthropoda</taxon>
        <taxon>Hexapoda</taxon>
        <taxon>Insecta</taxon>
        <taxon>Pterygota</taxon>
        <taxon>Neoptera</taxon>
        <taxon>Paraneoptera</taxon>
        <taxon>Thysanoptera</taxon>
        <taxon>Terebrantia</taxon>
        <taxon>Thripoidea</taxon>
        <taxon>Thripidae</taxon>
        <taxon>Frankliniella</taxon>
    </lineage>
</organism>
<accession>A0AAE1LD19</accession>
<sequence length="230" mass="24344">MLRVGLRDALLVVWVAAGAAAGGREKLRISLPRTDSLTRRSRPQTRPWHDFASQALKPRSDSQSPPPPLPPRAPSTTPPSTWINFDEVPEKRKAPVRIQTIPSRGSIVTEPAAPGTARAAAPAGQGQGHQHHHQHVHYVDPEDCRCECHETEHRHPQHAAPAPGPGPTPGPAAASASAGQVSGPPPPPPGPPARPPKARPFGMDLDVSGSRSNRSSVASQNEHSSPEGPE</sequence>
<evidence type="ECO:0000256" key="1">
    <source>
        <dbReference type="SAM" id="MobiDB-lite"/>
    </source>
</evidence>
<keyword evidence="4" id="KW-1185">Reference proteome</keyword>
<gene>
    <name evidence="3" type="ORF">KUF71_005678</name>
</gene>
<feature type="compositionally biased region" description="Pro residues" evidence="1">
    <location>
        <begin position="183"/>
        <end position="195"/>
    </location>
</feature>
<proteinExistence type="predicted"/>
<feature type="chain" id="PRO_5041929708" evidence="2">
    <location>
        <begin position="21"/>
        <end position="230"/>
    </location>
</feature>
<evidence type="ECO:0000313" key="3">
    <source>
        <dbReference type="EMBL" id="KAK3914990.1"/>
    </source>
</evidence>
<feature type="compositionally biased region" description="Low complexity" evidence="1">
    <location>
        <begin position="207"/>
        <end position="219"/>
    </location>
</feature>
<protein>
    <submittedName>
        <fullName evidence="3">Uncharacterized protein</fullName>
    </submittedName>
</protein>
<reference evidence="3" key="1">
    <citation type="submission" date="2021-07" db="EMBL/GenBank/DDBJ databases">
        <authorList>
            <person name="Catto M.A."/>
            <person name="Jacobson A."/>
            <person name="Kennedy G."/>
            <person name="Labadie P."/>
            <person name="Hunt B.G."/>
            <person name="Srinivasan R."/>
        </authorList>
    </citation>
    <scope>NUCLEOTIDE SEQUENCE</scope>
    <source>
        <strain evidence="3">PL_HMW_Pooled</strain>
        <tissue evidence="3">Head</tissue>
    </source>
</reference>
<feature type="region of interest" description="Disordered" evidence="1">
    <location>
        <begin position="155"/>
        <end position="230"/>
    </location>
</feature>
<evidence type="ECO:0000313" key="4">
    <source>
        <dbReference type="Proteomes" id="UP001219518"/>
    </source>
</evidence>
<feature type="compositionally biased region" description="Low complexity" evidence="1">
    <location>
        <begin position="111"/>
        <end position="124"/>
    </location>
</feature>
<name>A0AAE1LD19_9NEOP</name>
<reference evidence="3" key="2">
    <citation type="journal article" date="2023" name="BMC Genomics">
        <title>Pest status, molecular evolution, and epigenetic factors derived from the genome assembly of Frankliniella fusca, a thysanopteran phytovirus vector.</title>
        <authorList>
            <person name="Catto M.A."/>
            <person name="Labadie P.E."/>
            <person name="Jacobson A.L."/>
            <person name="Kennedy G.G."/>
            <person name="Srinivasan R."/>
            <person name="Hunt B.G."/>
        </authorList>
    </citation>
    <scope>NUCLEOTIDE SEQUENCE</scope>
    <source>
        <strain evidence="3">PL_HMW_Pooled</strain>
    </source>
</reference>
<dbReference type="Proteomes" id="UP001219518">
    <property type="component" value="Unassembled WGS sequence"/>
</dbReference>
<comment type="caution">
    <text evidence="3">The sequence shown here is derived from an EMBL/GenBank/DDBJ whole genome shotgun (WGS) entry which is preliminary data.</text>
</comment>
<keyword evidence="2" id="KW-0732">Signal</keyword>
<feature type="compositionally biased region" description="Pro residues" evidence="1">
    <location>
        <begin position="64"/>
        <end position="77"/>
    </location>
</feature>
<feature type="signal peptide" evidence="2">
    <location>
        <begin position="1"/>
        <end position="20"/>
    </location>
</feature>
<feature type="region of interest" description="Disordered" evidence="1">
    <location>
        <begin position="107"/>
        <end position="136"/>
    </location>
</feature>
<dbReference type="EMBL" id="JAHWGI010000394">
    <property type="protein sequence ID" value="KAK3914990.1"/>
    <property type="molecule type" value="Genomic_DNA"/>
</dbReference>
<feature type="region of interest" description="Disordered" evidence="1">
    <location>
        <begin position="34"/>
        <end position="89"/>
    </location>
</feature>
<evidence type="ECO:0000256" key="2">
    <source>
        <dbReference type="SAM" id="SignalP"/>
    </source>
</evidence>
<feature type="compositionally biased region" description="Low complexity" evidence="1">
    <location>
        <begin position="171"/>
        <end position="182"/>
    </location>
</feature>
<dbReference type="AlphaFoldDB" id="A0AAE1LD19"/>